<evidence type="ECO:0000256" key="2">
    <source>
        <dbReference type="ARBA" id="ARBA00022695"/>
    </source>
</evidence>
<accession>A0A6J6C5E8</accession>
<dbReference type="PROSITE" id="PS51831">
    <property type="entry name" value="HD"/>
    <property type="match status" value="1"/>
</dbReference>
<dbReference type="InterPro" id="IPR010043">
    <property type="entry name" value="UTase/UR"/>
</dbReference>
<feature type="domain" description="ACT" evidence="7">
    <location>
        <begin position="689"/>
        <end position="760"/>
    </location>
</feature>
<keyword evidence="6" id="KW-0511">Multifunctional enzyme</keyword>
<dbReference type="InterPro" id="IPR006674">
    <property type="entry name" value="HD_domain"/>
</dbReference>
<dbReference type="CDD" id="cd04899">
    <property type="entry name" value="ACT_ACR-UUR-like_2"/>
    <property type="match status" value="1"/>
</dbReference>
<evidence type="ECO:0000313" key="9">
    <source>
        <dbReference type="EMBL" id="CAB4545518.1"/>
    </source>
</evidence>
<keyword evidence="4" id="KW-0378">Hydrolase</keyword>
<dbReference type="SUPFAM" id="SSF81593">
    <property type="entry name" value="Nucleotidyltransferase substrate binding subunit/domain"/>
    <property type="match status" value="1"/>
</dbReference>
<dbReference type="AlphaFoldDB" id="A0A6J6C5E8"/>
<keyword evidence="3" id="KW-0677">Repeat</keyword>
<keyword evidence="1" id="KW-0808">Transferase</keyword>
<evidence type="ECO:0000256" key="6">
    <source>
        <dbReference type="ARBA" id="ARBA00023268"/>
    </source>
</evidence>
<feature type="domain" description="HD" evidence="8">
    <location>
        <begin position="402"/>
        <end position="509"/>
    </location>
</feature>
<keyword evidence="2" id="KW-0548">Nucleotidyltransferase</keyword>
<dbReference type="PROSITE" id="PS51671">
    <property type="entry name" value="ACT"/>
    <property type="match status" value="2"/>
</dbReference>
<organism evidence="9">
    <name type="scientific">freshwater metagenome</name>
    <dbReference type="NCBI Taxonomy" id="449393"/>
    <lineage>
        <taxon>unclassified sequences</taxon>
        <taxon>metagenomes</taxon>
        <taxon>ecological metagenomes</taxon>
    </lineage>
</organism>
<dbReference type="CDD" id="cd00077">
    <property type="entry name" value="HDc"/>
    <property type="match status" value="1"/>
</dbReference>
<keyword evidence="5" id="KW-0460">Magnesium</keyword>
<dbReference type="NCBIfam" id="NF002895">
    <property type="entry name" value="PRK03381.1"/>
    <property type="match status" value="1"/>
</dbReference>
<evidence type="ECO:0000256" key="1">
    <source>
        <dbReference type="ARBA" id="ARBA00022679"/>
    </source>
</evidence>
<dbReference type="InterPro" id="IPR045865">
    <property type="entry name" value="ACT-like_dom_sf"/>
</dbReference>
<name>A0A6J6C5E8_9ZZZZ</name>
<dbReference type="Gene3D" id="3.30.70.260">
    <property type="match status" value="2"/>
</dbReference>
<dbReference type="CDD" id="cd05401">
    <property type="entry name" value="NT_GlnE_GlnD_like"/>
    <property type="match status" value="1"/>
</dbReference>
<dbReference type="GO" id="GO:0008773">
    <property type="term" value="F:[protein-PII] uridylyltransferase activity"/>
    <property type="evidence" value="ECO:0007669"/>
    <property type="project" value="InterPro"/>
</dbReference>
<dbReference type="InterPro" id="IPR002912">
    <property type="entry name" value="ACT_dom"/>
</dbReference>
<dbReference type="HAMAP" id="MF_00277">
    <property type="entry name" value="PII_uridylyl_transf"/>
    <property type="match status" value="1"/>
</dbReference>
<protein>
    <submittedName>
        <fullName evidence="9">Unannotated protein</fullName>
    </submittedName>
</protein>
<dbReference type="Pfam" id="PF01966">
    <property type="entry name" value="HD"/>
    <property type="match status" value="1"/>
</dbReference>
<dbReference type="PANTHER" id="PTHR47320">
    <property type="entry name" value="BIFUNCTIONAL URIDYLYLTRANSFERASE/URIDYLYL-REMOVING ENZYME"/>
    <property type="match status" value="1"/>
</dbReference>
<dbReference type="Pfam" id="PF08335">
    <property type="entry name" value="GlnD_UR_UTase"/>
    <property type="match status" value="1"/>
</dbReference>
<evidence type="ECO:0000259" key="7">
    <source>
        <dbReference type="PROSITE" id="PS51671"/>
    </source>
</evidence>
<evidence type="ECO:0000256" key="4">
    <source>
        <dbReference type="ARBA" id="ARBA00022801"/>
    </source>
</evidence>
<dbReference type="PANTHER" id="PTHR47320:SF1">
    <property type="entry name" value="BIFUNCTIONAL URIDYLYLTRANSFERASE_URIDYLYL-REMOVING ENZYME"/>
    <property type="match status" value="1"/>
</dbReference>
<evidence type="ECO:0000256" key="3">
    <source>
        <dbReference type="ARBA" id="ARBA00022737"/>
    </source>
</evidence>
<sequence length="760" mass="82731">MQRRQEVLADSNLRGVRLTRSLCQATDEWLQSVWQSANEAVTISKRVALVAVGGYGRGELAPFSDLDVMLIHDGAKNIDDLSAKIWYPIWDSGIKLGHSVCTVKQAVELAKSELDAATALLSVRCLAGDSTLADELRAEGIKAWKASSSVRLPELMRRVRERQLEHGEVAFLLEPNLKEGYGGLRDIHALSWAQAAGVSITPADRDTLDAGRDVLMAVRVALHRQMGRAVEVMHLEDQDAVAPLCGYRNADDLVAALSNAARAVAWVGDEVWARIASAKTKSIPDQHLAPGVILHDGEIHLDETVDPSSDPTLLLRVAAAAARHKTRIDRPTLDRLAEFSAPMPSPWPVGAIDDFVGLLLTGHDAIPVLEALDQRGLWVKVLPEWAPNRSKPQRNAYHRFTVDRHLWEATANAASWADRVARPDLLVLGALFHDIGKGYPGDHTEVGVVMVERMGPRLGLNSDDTQILCSMVKNHLLLPDVATRRDLADSATIMMVAEEVKTSLVLDLLHGLTEADSLATGTSAWGSWKAELVNDLVRRVHLVLGGAGVEDAQWRLFPDAEVLEMMAGGVVTFGVSDDSVTVVSPDRPGTFSRVAGVLALHGLSVLGAQAHSDEQGMAASQFRVVVPAHGPIEWAPVITNLTRALNGELALESRLAERAKTYRRKRRSAGELAPARVTFFDEASSNATVIEVRAPDQHGILHRVTKAMADVGLDIRHATVQTIGDEVVDAFYVRTASGTKLTDQFHRQEVERAILFTLSV</sequence>
<dbReference type="GO" id="GO:0016787">
    <property type="term" value="F:hydrolase activity"/>
    <property type="evidence" value="ECO:0007669"/>
    <property type="project" value="UniProtKB-KW"/>
</dbReference>
<dbReference type="EMBL" id="CAEZSL010000092">
    <property type="protein sequence ID" value="CAB4545518.1"/>
    <property type="molecule type" value="Genomic_DNA"/>
</dbReference>
<dbReference type="SUPFAM" id="SSF81301">
    <property type="entry name" value="Nucleotidyltransferase"/>
    <property type="match status" value="1"/>
</dbReference>
<dbReference type="InterPro" id="IPR003607">
    <property type="entry name" value="HD/PDEase_dom"/>
</dbReference>
<dbReference type="Pfam" id="PF01842">
    <property type="entry name" value="ACT"/>
    <property type="match status" value="2"/>
</dbReference>
<dbReference type="SUPFAM" id="SSF55021">
    <property type="entry name" value="ACT-like"/>
    <property type="match status" value="2"/>
</dbReference>
<dbReference type="SMART" id="SM00471">
    <property type="entry name" value="HDc"/>
    <property type="match status" value="1"/>
</dbReference>
<gene>
    <name evidence="9" type="ORF">UFOPK1421_00925</name>
</gene>
<evidence type="ECO:0000256" key="5">
    <source>
        <dbReference type="ARBA" id="ARBA00022842"/>
    </source>
</evidence>
<dbReference type="InterPro" id="IPR013546">
    <property type="entry name" value="PII_UdlTrfase/GS_AdlTrfase"/>
</dbReference>
<reference evidence="9" key="1">
    <citation type="submission" date="2020-05" db="EMBL/GenBank/DDBJ databases">
        <authorList>
            <person name="Chiriac C."/>
            <person name="Salcher M."/>
            <person name="Ghai R."/>
            <person name="Kavagutti S V."/>
        </authorList>
    </citation>
    <scope>NUCLEOTIDE SEQUENCE</scope>
</reference>
<dbReference type="SUPFAM" id="SSF109604">
    <property type="entry name" value="HD-domain/PDEase-like"/>
    <property type="match status" value="1"/>
</dbReference>
<evidence type="ECO:0000259" key="8">
    <source>
        <dbReference type="PROSITE" id="PS51831"/>
    </source>
</evidence>
<dbReference type="InterPro" id="IPR043519">
    <property type="entry name" value="NT_sf"/>
</dbReference>
<dbReference type="Gene3D" id="1.10.3090.10">
    <property type="entry name" value="cca-adding enzyme, domain 2"/>
    <property type="match status" value="1"/>
</dbReference>
<feature type="domain" description="ACT" evidence="7">
    <location>
        <begin position="579"/>
        <end position="658"/>
    </location>
</feature>
<dbReference type="PIRSF" id="PIRSF006288">
    <property type="entry name" value="PII_uridyltransf"/>
    <property type="match status" value="1"/>
</dbReference>
<dbReference type="CDD" id="cd04900">
    <property type="entry name" value="ACT_UUR-like_1"/>
    <property type="match status" value="1"/>
</dbReference>
<proteinExistence type="inferred from homology"/>